<protein>
    <recommendedName>
        <fullName evidence="4">C2H2-type domain-containing protein</fullName>
    </recommendedName>
</protein>
<feature type="region of interest" description="Disordered" evidence="1">
    <location>
        <begin position="110"/>
        <end position="145"/>
    </location>
</feature>
<dbReference type="Pfam" id="PF18759">
    <property type="entry name" value="Plavaka"/>
    <property type="match status" value="1"/>
</dbReference>
<evidence type="ECO:0000313" key="3">
    <source>
        <dbReference type="Proteomes" id="UP001163850"/>
    </source>
</evidence>
<proteinExistence type="predicted"/>
<dbReference type="EMBL" id="MU801928">
    <property type="protein sequence ID" value="KAJ3987144.1"/>
    <property type="molecule type" value="Genomic_DNA"/>
</dbReference>
<organism evidence="2 3">
    <name type="scientific">Lentinula detonsa</name>
    <dbReference type="NCBI Taxonomy" id="2804962"/>
    <lineage>
        <taxon>Eukaryota</taxon>
        <taxon>Fungi</taxon>
        <taxon>Dikarya</taxon>
        <taxon>Basidiomycota</taxon>
        <taxon>Agaricomycotina</taxon>
        <taxon>Agaricomycetes</taxon>
        <taxon>Agaricomycetidae</taxon>
        <taxon>Agaricales</taxon>
        <taxon>Marasmiineae</taxon>
        <taxon>Omphalotaceae</taxon>
        <taxon>Lentinula</taxon>
    </lineage>
</organism>
<comment type="caution">
    <text evidence="2">The sequence shown here is derived from an EMBL/GenBank/DDBJ whole genome shotgun (WGS) entry which is preliminary data.</text>
</comment>
<dbReference type="InterPro" id="IPR041078">
    <property type="entry name" value="Plavaka"/>
</dbReference>
<dbReference type="AlphaFoldDB" id="A0AA38UVI4"/>
<gene>
    <name evidence="2" type="ORF">F5890DRAFT_1405822</name>
</gene>
<evidence type="ECO:0000256" key="1">
    <source>
        <dbReference type="SAM" id="MobiDB-lite"/>
    </source>
</evidence>
<dbReference type="Proteomes" id="UP001163850">
    <property type="component" value="Unassembled WGS sequence"/>
</dbReference>
<name>A0AA38UVI4_9AGAR</name>
<reference evidence="2" key="1">
    <citation type="submission" date="2022-08" db="EMBL/GenBank/DDBJ databases">
        <authorList>
            <consortium name="DOE Joint Genome Institute"/>
            <person name="Min B."/>
            <person name="Riley R."/>
            <person name="Sierra-Patev S."/>
            <person name="Naranjo-Ortiz M."/>
            <person name="Looney B."/>
            <person name="Konkel Z."/>
            <person name="Slot J.C."/>
            <person name="Sakamoto Y."/>
            <person name="Steenwyk J.L."/>
            <person name="Rokas A."/>
            <person name="Carro J."/>
            <person name="Camarero S."/>
            <person name="Ferreira P."/>
            <person name="Molpeceres G."/>
            <person name="Ruiz-Duenas F.J."/>
            <person name="Serrano A."/>
            <person name="Henrissat B."/>
            <person name="Drula E."/>
            <person name="Hughes K.W."/>
            <person name="Mata J.L."/>
            <person name="Ishikawa N.K."/>
            <person name="Vargas-Isla R."/>
            <person name="Ushijima S."/>
            <person name="Smith C.A."/>
            <person name="Ahrendt S."/>
            <person name="Andreopoulos W."/>
            <person name="He G."/>
            <person name="Labutti K."/>
            <person name="Lipzen A."/>
            <person name="Ng V."/>
            <person name="Sandor L."/>
            <person name="Barry K."/>
            <person name="Martinez A.T."/>
            <person name="Xiao Y."/>
            <person name="Gibbons J.G."/>
            <person name="Terashima K."/>
            <person name="Hibbett D.S."/>
            <person name="Grigoriev I.V."/>
        </authorList>
    </citation>
    <scope>NUCLEOTIDE SEQUENCE</scope>
    <source>
        <strain evidence="2">TFB7829</strain>
    </source>
</reference>
<accession>A0AA38UVI4</accession>
<evidence type="ECO:0008006" key="4">
    <source>
        <dbReference type="Google" id="ProtNLM"/>
    </source>
</evidence>
<sequence>MSTKCNGCGRSFTGSSFLQHIRKTAKSECQAFGASLEAPAQPVTMQLLNSLESRSGHSDTQTNQLLNSLLHVSSLPGMSGHEQMPMGDAMVVDPSGDLFGDYDHLKEGDFDLGARSGNEDQDKDDEELDDEDEGYGFDDDEEHWEPYNTRTPSPELVFPVGFFDEPLQLPQSRVPHITKSVSSREPYVVSYPDASAGAPIDLQMDIIDENTQYLGRVCQGEAGKPWAPFDSKIDWKIAYWAKLRGPSSTALTELLAIEGVCDKLGLSYRNASQLNAIIDKSLPSVHPKFQRQEVVVQGQAYEMYFRDILECVKSLYGDAEFAEYLKFTPEHHYEDSSCKEQLYHDMHTGQWWWSMQTKLDEHIGSGRTVIPVILSSDKTQVTLFRNKAVYPVYMTIGNIPKELRRKPSRRAYVLVGYLPTTSLEHIKNAASRRRSLANLFHTCMRTIVKPLEEAGATGLILASGDGIKRHGHPIFAAHVGDYPEQVLVACCITGHCPRCTIPRQRIGENTEPHPLRHLRSILEALQMADQGASVFVRACQDAGIKPVFEPFWAKLPYSNIYMAITPDILHQLYQGVFKHMKSWVIEAFGAHEIDARCRRLPPNHNIRIFIKGISSLQRVSGEEHAQMSHFLLGLVAESPLPNGMSTMRLVRCLRGLVNFLYLAQYPVQSTKTLRYVSDALDLFHANKQIFIDLGIRSDFHIPKIHFMNHYVECITHMGTPDNFNTEYTERLHIDLAKDAYRATNKKDELSQMTLWLERKEKVTKHAAYLKWVKSGKHPPLRSHWILPGLNTSRTLKMTKHPSVYTVKIADVIQQYGATFFKAALARFITQLKQPLLSGPGLDDTAENLFLGVSHVSAYHRVKYARQDTFTGSWSTADSLHVQPARQGKYGHTVPGRFDTALVRVCDPVGPLQIKQDTRVGQVRIVFTLPPKVSEELFRDISPSERPHFLAYVEWFTPFQMPDPNHGLFKVARCNVEGGRLASVVNLERVMRSVHLIPRFGSVANREWESNTVLDDCHTFFVNSYSDRHMYQLFASYTANYLHTGIRQSVLACGLTTV</sequence>
<feature type="compositionally biased region" description="Acidic residues" evidence="1">
    <location>
        <begin position="119"/>
        <end position="143"/>
    </location>
</feature>
<evidence type="ECO:0000313" key="2">
    <source>
        <dbReference type="EMBL" id="KAJ3987144.1"/>
    </source>
</evidence>